<comment type="similarity">
    <text evidence="8">In the N-terminal section; belongs to the long-chain O-acyltransferase family.</text>
</comment>
<dbReference type="GO" id="GO:0019432">
    <property type="term" value="P:triglyceride biosynthetic process"/>
    <property type="evidence" value="ECO:0007669"/>
    <property type="project" value="UniProtKB-UniPathway"/>
</dbReference>
<evidence type="ECO:0000256" key="1">
    <source>
        <dbReference type="ARBA" id="ARBA00004162"/>
    </source>
</evidence>
<dbReference type="AlphaFoldDB" id="A0A2P2KBC3"/>
<accession>A0A2P2KBC3</accession>
<evidence type="ECO:0000256" key="6">
    <source>
        <dbReference type="ARBA" id="ARBA00022824"/>
    </source>
</evidence>
<evidence type="ECO:0000256" key="9">
    <source>
        <dbReference type="ARBA" id="ARBA00047604"/>
    </source>
</evidence>
<keyword evidence="5" id="KW-0808">Transferase</keyword>
<dbReference type="GO" id="GO:0005886">
    <property type="term" value="C:plasma membrane"/>
    <property type="evidence" value="ECO:0007669"/>
    <property type="project" value="UniProtKB-SubCell"/>
</dbReference>
<dbReference type="InterPro" id="IPR045034">
    <property type="entry name" value="O-acyltransferase_WSD1-like"/>
</dbReference>
<feature type="domain" description="O-acyltransferase WSD1-like N-terminal" evidence="11">
    <location>
        <begin position="98"/>
        <end position="259"/>
    </location>
</feature>
<feature type="domain" description="O-acyltransferase WSD1 C-terminal" evidence="12">
    <location>
        <begin position="312"/>
        <end position="458"/>
    </location>
</feature>
<proteinExistence type="inferred from homology"/>
<name>A0A2P2KBC3_RHIMU</name>
<comment type="pathway">
    <text evidence="3">Glycerolipid metabolism; triacylglycerol biosynthesis.</text>
</comment>
<evidence type="ECO:0000313" key="13">
    <source>
        <dbReference type="EMBL" id="MBX03019.1"/>
    </source>
</evidence>
<evidence type="ECO:0000256" key="2">
    <source>
        <dbReference type="ARBA" id="ARBA00004586"/>
    </source>
</evidence>
<dbReference type="GO" id="GO:0004144">
    <property type="term" value="F:diacylglycerol O-acyltransferase activity"/>
    <property type="evidence" value="ECO:0007669"/>
    <property type="project" value="UniProtKB-EC"/>
</dbReference>
<dbReference type="PANTHER" id="PTHR31650">
    <property type="entry name" value="O-ACYLTRANSFERASE (WSD1-LIKE) FAMILY PROTEIN"/>
    <property type="match status" value="1"/>
</dbReference>
<dbReference type="InterPro" id="IPR004255">
    <property type="entry name" value="O-acyltransferase_WSD1_N"/>
</dbReference>
<comment type="catalytic activity">
    <reaction evidence="10">
        <text>an acyl-CoA + a 1,2-diacyl-sn-glycerol = a triacyl-sn-glycerol + CoA</text>
        <dbReference type="Rhea" id="RHEA:10868"/>
        <dbReference type="ChEBI" id="CHEBI:17815"/>
        <dbReference type="ChEBI" id="CHEBI:57287"/>
        <dbReference type="ChEBI" id="CHEBI:58342"/>
        <dbReference type="ChEBI" id="CHEBI:64615"/>
        <dbReference type="EC" id="2.3.1.20"/>
    </reaction>
</comment>
<dbReference type="PANTHER" id="PTHR31650:SF62">
    <property type="entry name" value="O-ACYLTRANSFERASE WSD1 C-TERMINAL DOMAIN-CONTAINING PROTEIN"/>
    <property type="match status" value="1"/>
</dbReference>
<sequence>MDIEQEGLKPLSPTGQWTSSSFLSLFVIGVLESQVPIDDTQIMPLIPNVFLPINTRFSSIMVMDEKGVKQWKKVEVRLKDHINVPIFTPDRSTEYYDERLDAYLSKLATEQLPQSRPPWEIHIIKYPTSHAAGNIIFKLHHSLGDGFSLMGALLSCLQRVDNPSLPLTFPSSQLHLQKDGQNSGIGKSVVKLLSSAYYTVFGFWSSVIKSNLVEDDKSPIRSGNHGVESLPVSIVTMSFSLDDIKQIKAKLSATVNDVITGTIFLGTRLYMEEVSQGSGKADTTALVLLNTRMFRGYKSVQEMLKPDAEFPWGNQFAFLIVPVPKLSDAHGVKNPVQFVWNAQTIIQQQRSSLAVYLTAKYLQLVHKFRGPEVASSYMYSTLRNSSIGISNVVGPIEQMALANHPIKGLYFGVAGSPQSSCMGVVSYMGKLRVALQVEKDFIDPLKFKSHVENAFDIIFKAALGTITPSSAN</sequence>
<protein>
    <recommendedName>
        <fullName evidence="14">Diacylglycerol O-acyltransferase</fullName>
    </recommendedName>
</protein>
<evidence type="ECO:0000256" key="10">
    <source>
        <dbReference type="ARBA" id="ARBA00048109"/>
    </source>
</evidence>
<dbReference type="UniPathway" id="UPA00282"/>
<comment type="pathway">
    <text evidence="4">Lipid metabolism.</text>
</comment>
<dbReference type="GO" id="GO:0047196">
    <property type="term" value="F:long-chain-alcohol O-fatty-acyltransferase activity"/>
    <property type="evidence" value="ECO:0007669"/>
    <property type="project" value="UniProtKB-EC"/>
</dbReference>
<dbReference type="Pfam" id="PF06974">
    <property type="entry name" value="WS_DGAT_C"/>
    <property type="match status" value="1"/>
</dbReference>
<dbReference type="InterPro" id="IPR009721">
    <property type="entry name" value="O-acyltransferase_WSD1_C"/>
</dbReference>
<comment type="subcellular location">
    <subcellularLocation>
        <location evidence="1">Cell membrane</location>
        <topology evidence="1">Single-pass membrane protein</topology>
    </subcellularLocation>
    <subcellularLocation>
        <location evidence="2">Endoplasmic reticulum membrane</location>
    </subcellularLocation>
</comment>
<keyword evidence="6" id="KW-0256">Endoplasmic reticulum</keyword>
<dbReference type="GO" id="GO:0005789">
    <property type="term" value="C:endoplasmic reticulum membrane"/>
    <property type="evidence" value="ECO:0007669"/>
    <property type="project" value="UniProtKB-SubCell"/>
</dbReference>
<reference evidence="13" key="1">
    <citation type="submission" date="2018-02" db="EMBL/GenBank/DDBJ databases">
        <title>Rhizophora mucronata_Transcriptome.</title>
        <authorList>
            <person name="Meera S.P."/>
            <person name="Sreeshan A."/>
            <person name="Augustine A."/>
        </authorList>
    </citation>
    <scope>NUCLEOTIDE SEQUENCE</scope>
    <source>
        <tissue evidence="13">Leaf</tissue>
    </source>
</reference>
<dbReference type="EMBL" id="GGEC01022535">
    <property type="protein sequence ID" value="MBX03019.1"/>
    <property type="molecule type" value="Transcribed_RNA"/>
</dbReference>
<comment type="catalytic activity">
    <reaction evidence="9">
        <text>a long chain fatty alcohol + a fatty acyl-CoA = a long-chain alcohol wax ester + CoA</text>
        <dbReference type="Rhea" id="RHEA:38443"/>
        <dbReference type="ChEBI" id="CHEBI:17135"/>
        <dbReference type="ChEBI" id="CHEBI:57287"/>
        <dbReference type="ChEBI" id="CHEBI:77636"/>
        <dbReference type="ChEBI" id="CHEBI:235323"/>
        <dbReference type="EC" id="2.3.1.75"/>
    </reaction>
</comment>
<organism evidence="13">
    <name type="scientific">Rhizophora mucronata</name>
    <name type="common">Asiatic mangrove</name>
    <dbReference type="NCBI Taxonomy" id="61149"/>
    <lineage>
        <taxon>Eukaryota</taxon>
        <taxon>Viridiplantae</taxon>
        <taxon>Streptophyta</taxon>
        <taxon>Embryophyta</taxon>
        <taxon>Tracheophyta</taxon>
        <taxon>Spermatophyta</taxon>
        <taxon>Magnoliopsida</taxon>
        <taxon>eudicotyledons</taxon>
        <taxon>Gunneridae</taxon>
        <taxon>Pentapetalae</taxon>
        <taxon>rosids</taxon>
        <taxon>fabids</taxon>
        <taxon>Malpighiales</taxon>
        <taxon>Rhizophoraceae</taxon>
        <taxon>Rhizophora</taxon>
    </lineage>
</organism>
<evidence type="ECO:0000256" key="3">
    <source>
        <dbReference type="ARBA" id="ARBA00004771"/>
    </source>
</evidence>
<evidence type="ECO:0000256" key="8">
    <source>
        <dbReference type="ARBA" id="ARBA00024360"/>
    </source>
</evidence>
<evidence type="ECO:0000256" key="7">
    <source>
        <dbReference type="ARBA" id="ARBA00023315"/>
    </source>
</evidence>
<evidence type="ECO:0000256" key="5">
    <source>
        <dbReference type="ARBA" id="ARBA00022679"/>
    </source>
</evidence>
<dbReference type="Pfam" id="PF03007">
    <property type="entry name" value="WS_DGAT_cat"/>
    <property type="match status" value="1"/>
</dbReference>
<evidence type="ECO:0008006" key="14">
    <source>
        <dbReference type="Google" id="ProtNLM"/>
    </source>
</evidence>
<evidence type="ECO:0000259" key="12">
    <source>
        <dbReference type="Pfam" id="PF06974"/>
    </source>
</evidence>
<keyword evidence="7" id="KW-0012">Acyltransferase</keyword>
<evidence type="ECO:0000256" key="4">
    <source>
        <dbReference type="ARBA" id="ARBA00005189"/>
    </source>
</evidence>
<evidence type="ECO:0000259" key="11">
    <source>
        <dbReference type="Pfam" id="PF03007"/>
    </source>
</evidence>